<evidence type="ECO:0000259" key="1">
    <source>
        <dbReference type="Pfam" id="PF18962"/>
    </source>
</evidence>
<sequence>MGPQFPYGGGFNVKPSSPCIDAGDPAHPNDPDGTIADQGALPIDQNNPTMAVTINLTPAQSTIYVLPGGSSFDFSIAIENVTTNTQTVDVWTMAQLPNGAMRGPIILREDIELPAGMVMSRDLNQYVPGSAPGGSYTYFGFVGIYPGGEDDLDGFNFLKFGDGDGAGNAMPGWSFDGWDTEPVSSVLPTEVTLSSAYPNPFNPQTTLSFSLPEAGQVTLIVYDVSGREVARLYDGWYAAGEHQAVFNGGYLASGLYIAKLTSANSQLTQKLMLVK</sequence>
<dbReference type="InterPro" id="IPR026444">
    <property type="entry name" value="Secre_tail"/>
</dbReference>
<reference evidence="2 3" key="1">
    <citation type="submission" date="2017-06" db="EMBL/GenBank/DDBJ databases">
        <title>Novel microbial phyla capable of carbon fixation and sulfur reduction in deep-sea sediments.</title>
        <authorList>
            <person name="Huang J."/>
            <person name="Baker B."/>
            <person name="Wang Y."/>
        </authorList>
    </citation>
    <scope>NUCLEOTIDE SEQUENCE [LARGE SCALE GENOMIC DNA]</scope>
    <source>
        <strain evidence="2">B3_LCP</strain>
    </source>
</reference>
<protein>
    <recommendedName>
        <fullName evidence="1">Secretion system C-terminal sorting domain-containing protein</fullName>
    </recommendedName>
</protein>
<accession>A0A532UZG4</accession>
<dbReference type="NCBIfam" id="TIGR04183">
    <property type="entry name" value="Por_Secre_tail"/>
    <property type="match status" value="1"/>
</dbReference>
<dbReference type="AlphaFoldDB" id="A0A532UZG4"/>
<evidence type="ECO:0000313" key="2">
    <source>
        <dbReference type="EMBL" id="TKJ40127.1"/>
    </source>
</evidence>
<feature type="domain" description="Secretion system C-terminal sorting" evidence="1">
    <location>
        <begin position="197"/>
        <end position="272"/>
    </location>
</feature>
<comment type="caution">
    <text evidence="2">The sequence shown here is derived from an EMBL/GenBank/DDBJ whole genome shotgun (WGS) entry which is preliminary data.</text>
</comment>
<organism evidence="2 3">
    <name type="scientific">candidate division LCP-89 bacterium B3_LCP</name>
    <dbReference type="NCBI Taxonomy" id="2012998"/>
    <lineage>
        <taxon>Bacteria</taxon>
        <taxon>Pseudomonadati</taxon>
        <taxon>Bacteria division LCP-89</taxon>
    </lineage>
</organism>
<gene>
    <name evidence="2" type="ORF">CEE37_10350</name>
</gene>
<evidence type="ECO:0000313" key="3">
    <source>
        <dbReference type="Proteomes" id="UP000319619"/>
    </source>
</evidence>
<proteinExistence type="predicted"/>
<dbReference type="Proteomes" id="UP000319619">
    <property type="component" value="Unassembled WGS sequence"/>
</dbReference>
<dbReference type="Gene3D" id="2.60.40.4070">
    <property type="match status" value="1"/>
</dbReference>
<dbReference type="EMBL" id="NJBN01000006">
    <property type="protein sequence ID" value="TKJ40127.1"/>
    <property type="molecule type" value="Genomic_DNA"/>
</dbReference>
<name>A0A532UZG4_UNCL8</name>
<dbReference type="Pfam" id="PF18962">
    <property type="entry name" value="Por_Secre_tail"/>
    <property type="match status" value="1"/>
</dbReference>